<dbReference type="RefSeq" id="WP_209971830.1">
    <property type="nucleotide sequence ID" value="NZ_JAGGLB010000007.1"/>
</dbReference>
<organism evidence="15 16">
    <name type="scientific">Paenibacillus eucommiae</name>
    <dbReference type="NCBI Taxonomy" id="1355755"/>
    <lineage>
        <taxon>Bacteria</taxon>
        <taxon>Bacillati</taxon>
        <taxon>Bacillota</taxon>
        <taxon>Bacilli</taxon>
        <taxon>Bacillales</taxon>
        <taxon>Paenibacillaceae</taxon>
        <taxon>Paenibacillus</taxon>
    </lineage>
</organism>
<dbReference type="InterPro" id="IPR004703">
    <property type="entry name" value="PTS_sugar-sp_permease"/>
</dbReference>
<dbReference type="PANTHER" id="PTHR33843:SF4">
    <property type="entry name" value="ASCORBATE-SPECIFIC PTS SYSTEM EIIC COMPONENT"/>
    <property type="match status" value="1"/>
</dbReference>
<evidence type="ECO:0000256" key="4">
    <source>
        <dbReference type="ARBA" id="ARBA00022475"/>
    </source>
</evidence>
<evidence type="ECO:0000256" key="12">
    <source>
        <dbReference type="ARBA" id="ARBA00039702"/>
    </source>
</evidence>
<feature type="transmembrane region" description="Helical" evidence="14">
    <location>
        <begin position="140"/>
        <end position="160"/>
    </location>
</feature>
<evidence type="ECO:0000256" key="2">
    <source>
        <dbReference type="ARBA" id="ARBA00011738"/>
    </source>
</evidence>
<keyword evidence="5" id="KW-0762">Sugar transport</keyword>
<dbReference type="NCBIfam" id="NF009553">
    <property type="entry name" value="PRK12997.1-5"/>
    <property type="match status" value="1"/>
</dbReference>
<protein>
    <recommendedName>
        <fullName evidence="12">Ascorbate-specific PTS system EIIC component</fullName>
    </recommendedName>
    <alternativeName>
        <fullName evidence="13">Ascorbate-specific permease IIC component UlaA</fullName>
    </alternativeName>
</protein>
<evidence type="ECO:0000256" key="14">
    <source>
        <dbReference type="SAM" id="Phobius"/>
    </source>
</evidence>
<sequence length="423" mass="44885">MLTFITSILSNPAIILGIIAAVGLIALRKSVSDIIKGTLKVLLGFIILQQGSNIIVSTLIPFSTMFTEAFHLTGIVAEDNSLVAAVQTLLGRETAFILIFSFIINLIIARVTKWKYIFLTGHMMFSFAGTMAITLDQMGITGWTAIAIGSVIQGICMVLFPAISQPFVRKVTGNDHVAIGFWGSSWISLSGWLGGLVGNKEKSTEDIKVPKSIDFLKDMSVLMGLVMIAIFIITTAFVDSATMTEITKGQNAYQFSIMTALTFVAGVLVLLQGVRMFLGEIIPAFKGIGEKIVPGAKPALDVPVFYSFAPVAVTLGFIAAMVGGLIVTFISGFLPVVVLPSVIGLFFMGGAAGVFGNAAGGSRGAIFSGFFLGFTWSLLVALAYPLVDMSKYGVQGLWFASPDAIIVVIIMRLVGMIFGVSAG</sequence>
<reference evidence="15 16" key="1">
    <citation type="submission" date="2021-03" db="EMBL/GenBank/DDBJ databases">
        <title>Genomic Encyclopedia of Type Strains, Phase IV (KMG-IV): sequencing the most valuable type-strain genomes for metagenomic binning, comparative biology and taxonomic classification.</title>
        <authorList>
            <person name="Goeker M."/>
        </authorList>
    </citation>
    <scope>NUCLEOTIDE SEQUENCE [LARGE SCALE GENOMIC DNA]</scope>
    <source>
        <strain evidence="15 16">DSM 26048</strain>
    </source>
</reference>
<proteinExistence type="inferred from homology"/>
<evidence type="ECO:0000256" key="10">
    <source>
        <dbReference type="ARBA" id="ARBA00037387"/>
    </source>
</evidence>
<feature type="transmembrane region" description="Helical" evidence="14">
    <location>
        <begin position="336"/>
        <end position="358"/>
    </location>
</feature>
<comment type="function">
    <text evidence="10">The phosphoenolpyruvate-dependent sugar phosphotransferase system (sugar PTS), a major carbohydrate active transport system, catalyzes the phosphorylation of incoming sugar substrates concomitantly with their translocation across the cell membrane. The enzyme II UlaABC PTS system is involved in ascorbate transport.</text>
</comment>
<dbReference type="NCBIfam" id="NF006920">
    <property type="entry name" value="PRK09410.1-2"/>
    <property type="match status" value="1"/>
</dbReference>
<comment type="subunit">
    <text evidence="2">Homodimer.</text>
</comment>
<feature type="transmembrane region" description="Helical" evidence="14">
    <location>
        <begin position="304"/>
        <end position="330"/>
    </location>
</feature>
<evidence type="ECO:0000313" key="16">
    <source>
        <dbReference type="Proteomes" id="UP001519287"/>
    </source>
</evidence>
<evidence type="ECO:0000256" key="13">
    <source>
        <dbReference type="ARBA" id="ARBA00042859"/>
    </source>
</evidence>
<comment type="caution">
    <text evidence="15">The sequence shown here is derived from an EMBL/GenBank/DDBJ whole genome shotgun (WGS) entry which is preliminary data.</text>
</comment>
<evidence type="ECO:0000256" key="11">
    <source>
        <dbReference type="ARBA" id="ARBA00038218"/>
    </source>
</evidence>
<comment type="subcellular location">
    <subcellularLocation>
        <location evidence="1">Cell membrane</location>
        <topology evidence="1">Multi-pass membrane protein</topology>
    </subcellularLocation>
</comment>
<feature type="transmembrane region" description="Helical" evidence="14">
    <location>
        <begin position="221"/>
        <end position="240"/>
    </location>
</feature>
<keyword evidence="9 14" id="KW-0472">Membrane</keyword>
<evidence type="ECO:0000256" key="5">
    <source>
        <dbReference type="ARBA" id="ARBA00022597"/>
    </source>
</evidence>
<feature type="transmembrane region" description="Helical" evidence="14">
    <location>
        <begin position="39"/>
        <end position="62"/>
    </location>
</feature>
<keyword evidence="4" id="KW-1003">Cell membrane</keyword>
<feature type="transmembrane region" description="Helical" evidence="14">
    <location>
        <begin position="404"/>
        <end position="422"/>
    </location>
</feature>
<dbReference type="EMBL" id="JAGGLB010000007">
    <property type="protein sequence ID" value="MBP1991087.1"/>
    <property type="molecule type" value="Genomic_DNA"/>
</dbReference>
<evidence type="ECO:0000256" key="3">
    <source>
        <dbReference type="ARBA" id="ARBA00022448"/>
    </source>
</evidence>
<dbReference type="Proteomes" id="UP001519287">
    <property type="component" value="Unassembled WGS sequence"/>
</dbReference>
<feature type="transmembrane region" description="Helical" evidence="14">
    <location>
        <begin position="116"/>
        <end position="134"/>
    </location>
</feature>
<keyword evidence="6" id="KW-0598">Phosphotransferase system</keyword>
<comment type="similarity">
    <text evidence="11">Belongs to the UlaA family.</text>
</comment>
<keyword evidence="3" id="KW-0813">Transport</keyword>
<keyword evidence="7 14" id="KW-0812">Transmembrane</keyword>
<evidence type="ECO:0000256" key="1">
    <source>
        <dbReference type="ARBA" id="ARBA00004651"/>
    </source>
</evidence>
<dbReference type="InterPro" id="IPR051562">
    <property type="entry name" value="Ascorbate-PTS_EIIC"/>
</dbReference>
<feature type="transmembrane region" description="Helical" evidence="14">
    <location>
        <begin position="365"/>
        <end position="384"/>
    </location>
</feature>
<dbReference type="PANTHER" id="PTHR33843">
    <property type="entry name" value="ASCORBATE-SPECIFIC PTS SYSTEM EIIC COMPONENT"/>
    <property type="match status" value="1"/>
</dbReference>
<feature type="transmembrane region" description="Helical" evidence="14">
    <location>
        <begin position="82"/>
        <end position="104"/>
    </location>
</feature>
<name>A0ABS4IU27_9BACL</name>
<evidence type="ECO:0000313" key="15">
    <source>
        <dbReference type="EMBL" id="MBP1991087.1"/>
    </source>
</evidence>
<evidence type="ECO:0000256" key="9">
    <source>
        <dbReference type="ARBA" id="ARBA00023136"/>
    </source>
</evidence>
<keyword evidence="16" id="KW-1185">Reference proteome</keyword>
<feature type="transmembrane region" description="Helical" evidence="14">
    <location>
        <begin position="6"/>
        <end position="27"/>
    </location>
</feature>
<gene>
    <name evidence="15" type="ORF">J2Z66_002694</name>
</gene>
<evidence type="ECO:0000256" key="7">
    <source>
        <dbReference type="ARBA" id="ARBA00022692"/>
    </source>
</evidence>
<evidence type="ECO:0000256" key="8">
    <source>
        <dbReference type="ARBA" id="ARBA00022989"/>
    </source>
</evidence>
<accession>A0ABS4IU27</accession>
<feature type="transmembrane region" description="Helical" evidence="14">
    <location>
        <begin position="252"/>
        <end position="271"/>
    </location>
</feature>
<keyword evidence="8 14" id="KW-1133">Transmembrane helix</keyword>
<dbReference type="Pfam" id="PF03611">
    <property type="entry name" value="EIIC-GAT"/>
    <property type="match status" value="1"/>
</dbReference>
<evidence type="ECO:0000256" key="6">
    <source>
        <dbReference type="ARBA" id="ARBA00022683"/>
    </source>
</evidence>